<gene>
    <name evidence="2" type="ORF">AVEN_145976_1</name>
</gene>
<evidence type="ECO:0000313" key="3">
    <source>
        <dbReference type="Proteomes" id="UP000499080"/>
    </source>
</evidence>
<comment type="caution">
    <text evidence="2">The sequence shown here is derived from an EMBL/GenBank/DDBJ whole genome shotgun (WGS) entry which is preliminary data.</text>
</comment>
<reference evidence="2 3" key="1">
    <citation type="journal article" date="2019" name="Sci. Rep.">
        <title>Orb-weaving spider Araneus ventricosus genome elucidates the spidroin gene catalogue.</title>
        <authorList>
            <person name="Kono N."/>
            <person name="Nakamura H."/>
            <person name="Ohtoshi R."/>
            <person name="Moran D.A.P."/>
            <person name="Shinohara A."/>
            <person name="Yoshida Y."/>
            <person name="Fujiwara M."/>
            <person name="Mori M."/>
            <person name="Tomita M."/>
            <person name="Arakawa K."/>
        </authorList>
    </citation>
    <scope>NUCLEOTIDE SEQUENCE [LARGE SCALE GENOMIC DNA]</scope>
</reference>
<organism evidence="2 3">
    <name type="scientific">Araneus ventricosus</name>
    <name type="common">Orbweaver spider</name>
    <name type="synonym">Epeira ventricosa</name>
    <dbReference type="NCBI Taxonomy" id="182803"/>
    <lineage>
        <taxon>Eukaryota</taxon>
        <taxon>Metazoa</taxon>
        <taxon>Ecdysozoa</taxon>
        <taxon>Arthropoda</taxon>
        <taxon>Chelicerata</taxon>
        <taxon>Arachnida</taxon>
        <taxon>Araneae</taxon>
        <taxon>Araneomorphae</taxon>
        <taxon>Entelegynae</taxon>
        <taxon>Araneoidea</taxon>
        <taxon>Araneidae</taxon>
        <taxon>Araneus</taxon>
    </lineage>
</organism>
<sequence length="94" mass="10004">MMAGIPCTPRHKSNVATHRSIDPPKKDAEPENLQPFPVATIDSIGLSTHARALFSLCIQPPGQPHSLPCHTRSESSVQAPAAPLISLCTTADKL</sequence>
<protein>
    <submittedName>
        <fullName evidence="2">Uncharacterized protein</fullName>
    </submittedName>
</protein>
<proteinExistence type="predicted"/>
<feature type="region of interest" description="Disordered" evidence="1">
    <location>
        <begin position="1"/>
        <end position="34"/>
    </location>
</feature>
<dbReference type="AlphaFoldDB" id="A0A4Y2TSD4"/>
<accession>A0A4Y2TSD4</accession>
<evidence type="ECO:0000313" key="2">
    <source>
        <dbReference type="EMBL" id="GBO02046.1"/>
    </source>
</evidence>
<name>A0A4Y2TSD4_ARAVE</name>
<dbReference type="EMBL" id="BGPR01029910">
    <property type="protein sequence ID" value="GBO02046.1"/>
    <property type="molecule type" value="Genomic_DNA"/>
</dbReference>
<evidence type="ECO:0000256" key="1">
    <source>
        <dbReference type="SAM" id="MobiDB-lite"/>
    </source>
</evidence>
<dbReference type="Proteomes" id="UP000499080">
    <property type="component" value="Unassembled WGS sequence"/>
</dbReference>
<keyword evidence="3" id="KW-1185">Reference proteome</keyword>
<feature type="compositionally biased region" description="Basic and acidic residues" evidence="1">
    <location>
        <begin position="19"/>
        <end position="29"/>
    </location>
</feature>